<reference evidence="2 3" key="1">
    <citation type="journal article" date="2014" name="PLoS Genet.">
        <title>Phylogenetically driven sequencing of extremely halophilic archaea reveals strategies for static and dynamic osmo-response.</title>
        <authorList>
            <person name="Becker E.A."/>
            <person name="Seitzer P.M."/>
            <person name="Tritt A."/>
            <person name="Larsen D."/>
            <person name="Krusor M."/>
            <person name="Yao A.I."/>
            <person name="Wu D."/>
            <person name="Madern D."/>
            <person name="Eisen J.A."/>
            <person name="Darling A.E."/>
            <person name="Facciotti M.T."/>
        </authorList>
    </citation>
    <scope>NUCLEOTIDE SEQUENCE [LARGE SCALE GENOMIC DNA]</scope>
    <source>
        <strain evidence="2 3">JCM 14978</strain>
    </source>
</reference>
<dbReference type="STRING" id="1230456.C468_10262"/>
<comment type="caution">
    <text evidence="2">The sequence shown here is derived from an EMBL/GenBank/DDBJ whole genome shotgun (WGS) entry which is preliminary data.</text>
</comment>
<evidence type="ECO:0000313" key="3">
    <source>
        <dbReference type="Proteomes" id="UP000011546"/>
    </source>
</evidence>
<feature type="region of interest" description="Disordered" evidence="1">
    <location>
        <begin position="1"/>
        <end position="44"/>
    </location>
</feature>
<dbReference type="InterPro" id="IPR043899">
    <property type="entry name" value="DUF5789"/>
</dbReference>
<dbReference type="EMBL" id="AOJH01000063">
    <property type="protein sequence ID" value="EMA63002.1"/>
    <property type="molecule type" value="Genomic_DNA"/>
</dbReference>
<gene>
    <name evidence="2" type="ORF">C468_10262</name>
</gene>
<proteinExistence type="predicted"/>
<feature type="compositionally biased region" description="Basic and acidic residues" evidence="1">
    <location>
        <begin position="1"/>
        <end position="33"/>
    </location>
</feature>
<dbReference type="RefSeq" id="WP_008848756.1">
    <property type="nucleotide sequence ID" value="NZ_AOJH01000063.1"/>
</dbReference>
<dbReference type="AlphaFoldDB" id="M0NYM9"/>
<dbReference type="PATRIC" id="fig|1230456.3.peg.2033"/>
<evidence type="ECO:0000256" key="1">
    <source>
        <dbReference type="SAM" id="MobiDB-lite"/>
    </source>
</evidence>
<sequence>MGDDKSGREKQARDEDDRQRRRDVEAELERGDESEPELDAADLGEFEAELEQLEFPVTGADIVATVGDREIASPTARYTVEQLVPNTDRAVFDSPDRVRVRIQRPTVATAMKRIVEASETLPNEELDGSQYDAYEKTFLELKRISPDDDEAIAEIREWVVERIRDKETLPTSRGIRRQAAKVCRREGHQIRNSDWLGI</sequence>
<dbReference type="Proteomes" id="UP000011546">
    <property type="component" value="Unassembled WGS sequence"/>
</dbReference>
<keyword evidence="3" id="KW-1185">Reference proteome</keyword>
<dbReference type="Pfam" id="PF19102">
    <property type="entry name" value="DUF5789"/>
    <property type="match status" value="1"/>
</dbReference>
<name>M0NYM9_9EURY</name>
<evidence type="ECO:0000313" key="2">
    <source>
        <dbReference type="EMBL" id="EMA63002.1"/>
    </source>
</evidence>
<protein>
    <submittedName>
        <fullName evidence="2">Uncharacterized protein</fullName>
    </submittedName>
</protein>
<accession>M0NYM9</accession>
<organism evidence="2 3">
    <name type="scientific">Halorubrum kocurii JCM 14978</name>
    <dbReference type="NCBI Taxonomy" id="1230456"/>
    <lineage>
        <taxon>Archaea</taxon>
        <taxon>Methanobacteriati</taxon>
        <taxon>Methanobacteriota</taxon>
        <taxon>Stenosarchaea group</taxon>
        <taxon>Halobacteria</taxon>
        <taxon>Halobacteriales</taxon>
        <taxon>Haloferacaceae</taxon>
        <taxon>Halorubrum</taxon>
    </lineage>
</organism>
<feature type="compositionally biased region" description="Acidic residues" evidence="1">
    <location>
        <begin position="34"/>
        <end position="44"/>
    </location>
</feature>
<dbReference type="OrthoDB" id="197849at2157"/>